<comment type="caution">
    <text evidence="2">Lacks conserved residue(s) required for the propagation of feature annotation.</text>
</comment>
<evidence type="ECO:0000259" key="3">
    <source>
        <dbReference type="PROSITE" id="PS50240"/>
    </source>
</evidence>
<dbReference type="Pfam" id="PF00089">
    <property type="entry name" value="Trypsin"/>
    <property type="match status" value="1"/>
</dbReference>
<dbReference type="GO" id="GO:0004252">
    <property type="term" value="F:serine-type endopeptidase activity"/>
    <property type="evidence" value="ECO:0007669"/>
    <property type="project" value="InterPro"/>
</dbReference>
<dbReference type="InterPro" id="IPR036772">
    <property type="entry name" value="SRCR-like_dom_sf"/>
</dbReference>
<evidence type="ECO:0000259" key="4">
    <source>
        <dbReference type="PROSITE" id="PS50287"/>
    </source>
</evidence>
<dbReference type="InterPro" id="IPR003961">
    <property type="entry name" value="FN3_dom"/>
</dbReference>
<dbReference type="PROSITE" id="PS50287">
    <property type="entry name" value="SRCR_2"/>
    <property type="match status" value="1"/>
</dbReference>
<evidence type="ECO:0000256" key="2">
    <source>
        <dbReference type="PROSITE-ProRule" id="PRU00196"/>
    </source>
</evidence>
<dbReference type="Pfam" id="PF00530">
    <property type="entry name" value="SRCR"/>
    <property type="match status" value="1"/>
</dbReference>
<feature type="disulfide bond" evidence="2">
    <location>
        <begin position="60"/>
        <end position="70"/>
    </location>
</feature>
<gene>
    <name evidence="6" type="ORF">BSL78_07039</name>
</gene>
<dbReference type="AlphaFoldDB" id="A0A2G8L739"/>
<dbReference type="InterPro" id="IPR009003">
    <property type="entry name" value="Peptidase_S1_PA"/>
</dbReference>
<feature type="domain" description="Peptidase S1" evidence="3">
    <location>
        <begin position="400"/>
        <end position="492"/>
    </location>
</feature>
<evidence type="ECO:0000256" key="1">
    <source>
        <dbReference type="ARBA" id="ARBA00023157"/>
    </source>
</evidence>
<dbReference type="OrthoDB" id="6380398at2759"/>
<evidence type="ECO:0000313" key="7">
    <source>
        <dbReference type="Proteomes" id="UP000230750"/>
    </source>
</evidence>
<organism evidence="6 7">
    <name type="scientific">Stichopus japonicus</name>
    <name type="common">Sea cucumber</name>
    <dbReference type="NCBI Taxonomy" id="307972"/>
    <lineage>
        <taxon>Eukaryota</taxon>
        <taxon>Metazoa</taxon>
        <taxon>Echinodermata</taxon>
        <taxon>Eleutherozoa</taxon>
        <taxon>Echinozoa</taxon>
        <taxon>Holothuroidea</taxon>
        <taxon>Aspidochirotacea</taxon>
        <taxon>Aspidochirotida</taxon>
        <taxon>Stichopodidae</taxon>
        <taxon>Apostichopus</taxon>
    </lineage>
</organism>
<keyword evidence="1 2" id="KW-1015">Disulfide bond</keyword>
<dbReference type="InterPro" id="IPR001254">
    <property type="entry name" value="Trypsin_dom"/>
</dbReference>
<dbReference type="PROSITE" id="PS50240">
    <property type="entry name" value="TRYPSIN_DOM"/>
    <property type="match status" value="1"/>
</dbReference>
<dbReference type="SMART" id="SM00202">
    <property type="entry name" value="SR"/>
    <property type="match status" value="1"/>
</dbReference>
<dbReference type="Gene3D" id="2.40.10.10">
    <property type="entry name" value="Trypsin-like serine proteases"/>
    <property type="match status" value="1"/>
</dbReference>
<dbReference type="InterPro" id="IPR036116">
    <property type="entry name" value="FN3_sf"/>
</dbReference>
<feature type="domain" description="SRCR" evidence="4">
    <location>
        <begin position="1"/>
        <end position="93"/>
    </location>
</feature>
<dbReference type="SUPFAM" id="SSF56487">
    <property type="entry name" value="SRCR-like"/>
    <property type="match status" value="1"/>
</dbReference>
<dbReference type="SUPFAM" id="SSF50494">
    <property type="entry name" value="Trypsin-like serine proteases"/>
    <property type="match status" value="1"/>
</dbReference>
<dbReference type="Proteomes" id="UP000230750">
    <property type="component" value="Unassembled WGS sequence"/>
</dbReference>
<evidence type="ECO:0000313" key="6">
    <source>
        <dbReference type="EMBL" id="PIK56064.1"/>
    </source>
</evidence>
<dbReference type="SUPFAM" id="SSF49265">
    <property type="entry name" value="Fibronectin type III"/>
    <property type="match status" value="2"/>
</dbReference>
<dbReference type="Pfam" id="PF00041">
    <property type="entry name" value="fn3"/>
    <property type="match status" value="1"/>
</dbReference>
<dbReference type="PROSITE" id="PS00134">
    <property type="entry name" value="TRYPSIN_HIS"/>
    <property type="match status" value="1"/>
</dbReference>
<sequence>MLQVINGKFWGDVCYQDWTSENANVACKHLGYATAEGTHAMVATSRKEIFRGIYLQDVHCNGSENSLWECDNAVVGDYSSTCDSLHVVWLSCTNHESATDEITTVADETMEPSIQVVRITDSSVALDWQRWFSLAEQELPQEYVISFQVLFRPAGDPSMNFTIGAQVPGYFTYGTVEKLAARTQYEFKVEAMRLLFDRPGETAGPTSSVVTAITLCSGPKPVSSLTVEVESVNQLNVMWQSPIDEDCPPEYYIVEYKLISREHCEDGSEGGLDGTLRVVAPPALLTNLHAYSRYTVNVTVVNTYGRSSETQRLVETYEGVPRGTPLTITTEYHSSKDALVAMWAPPACGERNGEITGYTYMLLDVETDRVIDYGTTQLPIVHLLGWILCGVPNPEFATRIVGGEVTGKGAFPWMAQIWNVLRGTKYCAGSILDDHWILTAAHCIKMKNFTRKDIRIQLGDYDTQLPEPQQRSTTSPRYIHTLASTPTSSMTT</sequence>
<dbReference type="PRINTS" id="PR00258">
    <property type="entry name" value="SPERACTRCPTR"/>
</dbReference>
<dbReference type="InterPro" id="IPR043504">
    <property type="entry name" value="Peptidase_S1_PA_chymotrypsin"/>
</dbReference>
<dbReference type="InterPro" id="IPR018114">
    <property type="entry name" value="TRYPSIN_HIS"/>
</dbReference>
<dbReference type="Gene3D" id="2.60.40.10">
    <property type="entry name" value="Immunoglobulins"/>
    <property type="match status" value="2"/>
</dbReference>
<dbReference type="Gene3D" id="3.10.250.10">
    <property type="entry name" value="SRCR-like domain"/>
    <property type="match status" value="1"/>
</dbReference>
<dbReference type="PROSITE" id="PS50853">
    <property type="entry name" value="FN3"/>
    <property type="match status" value="2"/>
</dbReference>
<protein>
    <submittedName>
        <fullName evidence="6">Uncharacterized protein</fullName>
    </submittedName>
</protein>
<accession>A0A2G8L739</accession>
<dbReference type="PANTHER" id="PTHR26391:SF18">
    <property type="entry name" value="PROTEIN KINASE RECEPTOR TIE-1, PUTATIVE-RELATED"/>
    <property type="match status" value="1"/>
</dbReference>
<reference evidence="6 7" key="1">
    <citation type="journal article" date="2017" name="PLoS Biol.">
        <title>The sea cucumber genome provides insights into morphological evolution and visceral regeneration.</title>
        <authorList>
            <person name="Zhang X."/>
            <person name="Sun L."/>
            <person name="Yuan J."/>
            <person name="Sun Y."/>
            <person name="Gao Y."/>
            <person name="Zhang L."/>
            <person name="Li S."/>
            <person name="Dai H."/>
            <person name="Hamel J.F."/>
            <person name="Liu C."/>
            <person name="Yu Y."/>
            <person name="Liu S."/>
            <person name="Lin W."/>
            <person name="Guo K."/>
            <person name="Jin S."/>
            <person name="Xu P."/>
            <person name="Storey K.B."/>
            <person name="Huan P."/>
            <person name="Zhang T."/>
            <person name="Zhou Y."/>
            <person name="Zhang J."/>
            <person name="Lin C."/>
            <person name="Li X."/>
            <person name="Xing L."/>
            <person name="Huo D."/>
            <person name="Sun M."/>
            <person name="Wang L."/>
            <person name="Mercier A."/>
            <person name="Li F."/>
            <person name="Yang H."/>
            <person name="Xiang J."/>
        </authorList>
    </citation>
    <scope>NUCLEOTIDE SEQUENCE [LARGE SCALE GENOMIC DNA]</scope>
    <source>
        <strain evidence="6">Shaxun</strain>
        <tissue evidence="6">Muscle</tissue>
    </source>
</reference>
<evidence type="ECO:0000259" key="5">
    <source>
        <dbReference type="PROSITE" id="PS50853"/>
    </source>
</evidence>
<dbReference type="EMBL" id="MRZV01000189">
    <property type="protein sequence ID" value="PIK56064.1"/>
    <property type="molecule type" value="Genomic_DNA"/>
</dbReference>
<proteinExistence type="predicted"/>
<feature type="domain" description="Fibronectin type-III" evidence="5">
    <location>
        <begin position="111"/>
        <end position="217"/>
    </location>
</feature>
<name>A0A2G8L739_STIJA</name>
<dbReference type="CDD" id="cd00063">
    <property type="entry name" value="FN3"/>
    <property type="match status" value="1"/>
</dbReference>
<feature type="domain" description="Fibronectin type-III" evidence="5">
    <location>
        <begin position="221"/>
        <end position="323"/>
    </location>
</feature>
<dbReference type="SMART" id="SM00060">
    <property type="entry name" value="FN3"/>
    <property type="match status" value="2"/>
</dbReference>
<dbReference type="InterPro" id="IPR001190">
    <property type="entry name" value="SRCR"/>
</dbReference>
<dbReference type="InterPro" id="IPR013783">
    <property type="entry name" value="Ig-like_fold"/>
</dbReference>
<dbReference type="GO" id="GO:0016020">
    <property type="term" value="C:membrane"/>
    <property type="evidence" value="ECO:0007669"/>
    <property type="project" value="InterPro"/>
</dbReference>
<dbReference type="PANTHER" id="PTHR26391">
    <property type="entry name" value="INACTIVE TYROSINE-PROTEIN KINASE 7"/>
    <property type="match status" value="1"/>
</dbReference>
<dbReference type="STRING" id="307972.A0A2G8L739"/>
<keyword evidence="7" id="KW-1185">Reference proteome</keyword>
<comment type="caution">
    <text evidence="6">The sequence shown here is derived from an EMBL/GenBank/DDBJ whole genome shotgun (WGS) entry which is preliminary data.</text>
</comment>
<dbReference type="GO" id="GO:0006508">
    <property type="term" value="P:proteolysis"/>
    <property type="evidence" value="ECO:0007669"/>
    <property type="project" value="InterPro"/>
</dbReference>